<dbReference type="GO" id="GO:0033014">
    <property type="term" value="P:tetrapyrrole biosynthetic process"/>
    <property type="evidence" value="ECO:0007669"/>
    <property type="project" value="InterPro"/>
</dbReference>
<accession>A0AAT9G7Q8</accession>
<proteinExistence type="predicted"/>
<organism evidence="1">
    <name type="scientific">Candidatus Tisiphia endosymbiont of Sergentomyia squamirostris</name>
    <dbReference type="NCBI Taxonomy" id="3113639"/>
    <lineage>
        <taxon>Bacteria</taxon>
        <taxon>Pseudomonadati</taxon>
        <taxon>Pseudomonadota</taxon>
        <taxon>Alphaproteobacteria</taxon>
        <taxon>Rickettsiales</taxon>
        <taxon>Rickettsiaceae</taxon>
        <taxon>Rickettsieae</taxon>
        <taxon>Candidatus Tisiphia</taxon>
    </lineage>
</organism>
<dbReference type="EMBL" id="AP029170">
    <property type="protein sequence ID" value="BFD45863.1"/>
    <property type="molecule type" value="Genomic_DNA"/>
</dbReference>
<reference evidence="1" key="1">
    <citation type="submission" date="2024-01" db="EMBL/GenBank/DDBJ databases">
        <title>Sequencing the genomes of a sandfly, Sergentomyia squamirostris, and its two endosymbionts.</title>
        <authorList>
            <person name="Itokawa K."/>
            <person name="Sanjoba C."/>
        </authorList>
    </citation>
    <scope>NUCLEOTIDE SEQUENCE</scope>
    <source>
        <strain evidence="1">RiSSQ</strain>
    </source>
</reference>
<dbReference type="AlphaFoldDB" id="A0AAT9G7Q8"/>
<protein>
    <submittedName>
        <fullName evidence="1">Palindromic element RPE1 domain-containing protein</fullName>
    </submittedName>
</protein>
<evidence type="ECO:0000313" key="1">
    <source>
        <dbReference type="EMBL" id="BFD45863.1"/>
    </source>
</evidence>
<dbReference type="Gene3D" id="3.40.50.10090">
    <property type="match status" value="2"/>
</dbReference>
<sequence length="227" mass="26351">MKSVLLTRSLEDNNETIRELEKNCSFKYICSPLVQYQALPLNSTILHNYVNIIVTSKFAARILAGLQEVEQKNVWIVGNSSKLILEQRNFVVRYVATNIQDLLENIPQEIYEQTIYLSSNEITQDLPQKITRHIIYQVQYATQLYQIAEIEKGINFILLYSQNSTKTFIELLIKNNLLKLLDNSLVITISEKVANIIRYFAKNVVYCDNGQPQQMLELLIYNAKIRN</sequence>
<dbReference type="GO" id="GO:0004852">
    <property type="term" value="F:uroporphyrinogen-III synthase activity"/>
    <property type="evidence" value="ECO:0007669"/>
    <property type="project" value="InterPro"/>
</dbReference>
<dbReference type="InterPro" id="IPR036108">
    <property type="entry name" value="4pyrrol_syn_uPrphyn_synt_sf"/>
</dbReference>
<name>A0AAT9G7Q8_9RICK</name>
<dbReference type="SUPFAM" id="SSF69618">
    <property type="entry name" value="HemD-like"/>
    <property type="match status" value="1"/>
</dbReference>
<gene>
    <name evidence="1" type="ORF">DMENIID0002_05090</name>
</gene>